<evidence type="ECO:0000313" key="2">
    <source>
        <dbReference type="Proteomes" id="UP000186551"/>
    </source>
</evidence>
<dbReference type="RefSeq" id="WP_073852871.1">
    <property type="nucleotide sequence ID" value="NZ_LVWA01000008.1"/>
</dbReference>
<protein>
    <submittedName>
        <fullName evidence="1">Uncharacterized protein</fullName>
    </submittedName>
</protein>
<dbReference type="EMBL" id="LVWA01000008">
    <property type="protein sequence ID" value="OKL39535.1"/>
    <property type="molecule type" value="Genomic_DNA"/>
</dbReference>
<dbReference type="AlphaFoldDB" id="A0A1Q5PBC7"/>
<name>A0A1Q5PBC7_9BACT</name>
<keyword evidence="2" id="KW-1185">Reference proteome</keyword>
<proteinExistence type="predicted"/>
<accession>A0A1Q5PBC7</accession>
<comment type="caution">
    <text evidence="1">The sequence shown here is derived from an EMBL/GenBank/DDBJ whole genome shotgun (WGS) entry which is preliminary data.</text>
</comment>
<evidence type="ECO:0000313" key="1">
    <source>
        <dbReference type="EMBL" id="OKL39535.1"/>
    </source>
</evidence>
<dbReference type="STRING" id="1797110.A3841_00870"/>
<gene>
    <name evidence="1" type="ORF">A3841_00870</name>
</gene>
<sequence length="246" mass="28815">MSLQDFLANVEEGNLSELELYNYVETATNNFKLEKLELLLKGIEFYIFQRREEFYAENEAKLDEILYQYYITGKEVPYKDITDPNTLKGKGQLDTIRVVDKDKLFSNAIHYQLFSIYELKKFVVAGLRNNDVAKSTNNETKEEELLDYLTEEGKRAMPALLHLYNRVKKKEYALLYIALQELELLTERIRVLGEAKIVSLLTTTFGPQVGGRGNFNRYLNDYRHPDSVMRAEIEHHKQRILDTLKL</sequence>
<organism evidence="1 2">
    <name type="scientific">Pontibacter flavimaris</name>
    <dbReference type="NCBI Taxonomy" id="1797110"/>
    <lineage>
        <taxon>Bacteria</taxon>
        <taxon>Pseudomonadati</taxon>
        <taxon>Bacteroidota</taxon>
        <taxon>Cytophagia</taxon>
        <taxon>Cytophagales</taxon>
        <taxon>Hymenobacteraceae</taxon>
        <taxon>Pontibacter</taxon>
    </lineage>
</organism>
<reference evidence="1 2" key="1">
    <citation type="submission" date="2016-03" db="EMBL/GenBank/DDBJ databases">
        <title>Genome sequence of Pontibacter sp. nov., of the family cytophagaceae, isolated from marine sediment of the Yellow Sea, China.</title>
        <authorList>
            <person name="Zhang G."/>
            <person name="Zhang R."/>
        </authorList>
    </citation>
    <scope>NUCLEOTIDE SEQUENCE [LARGE SCALE GENOMIC DNA]</scope>
    <source>
        <strain evidence="1 2">S10-8</strain>
    </source>
</reference>
<dbReference type="Proteomes" id="UP000186551">
    <property type="component" value="Unassembled WGS sequence"/>
</dbReference>